<evidence type="ECO:0000256" key="24">
    <source>
        <dbReference type="ARBA" id="ARBA00078278"/>
    </source>
</evidence>
<dbReference type="CDD" id="cd01822">
    <property type="entry name" value="Lysophospholipase_L1_like"/>
    <property type="match status" value="1"/>
</dbReference>
<feature type="domain" description="SGNH hydrolase-type esterase" evidence="30">
    <location>
        <begin position="43"/>
        <end position="201"/>
    </location>
</feature>
<comment type="catalytic activity">
    <reaction evidence="10">
        <text>hexadecanoyl-CoA + H2O = hexadecanoate + CoA + H(+)</text>
        <dbReference type="Rhea" id="RHEA:16645"/>
        <dbReference type="ChEBI" id="CHEBI:7896"/>
        <dbReference type="ChEBI" id="CHEBI:15377"/>
        <dbReference type="ChEBI" id="CHEBI:15378"/>
        <dbReference type="ChEBI" id="CHEBI:57287"/>
        <dbReference type="ChEBI" id="CHEBI:57379"/>
        <dbReference type="EC" id="3.1.2.2"/>
    </reaction>
    <physiologicalReaction direction="left-to-right" evidence="10">
        <dbReference type="Rhea" id="RHEA:16646"/>
    </physiologicalReaction>
</comment>
<evidence type="ECO:0000256" key="12">
    <source>
        <dbReference type="ARBA" id="ARBA00050352"/>
    </source>
</evidence>
<comment type="catalytic activity">
    <reaction evidence="11">
        <text>a 1-acyl-sn-glycero-3-phosphocholine + H2O = sn-glycerol 3-phosphocholine + a fatty acid + H(+)</text>
        <dbReference type="Rhea" id="RHEA:15177"/>
        <dbReference type="ChEBI" id="CHEBI:15377"/>
        <dbReference type="ChEBI" id="CHEBI:15378"/>
        <dbReference type="ChEBI" id="CHEBI:16870"/>
        <dbReference type="ChEBI" id="CHEBI:28868"/>
        <dbReference type="ChEBI" id="CHEBI:58168"/>
        <dbReference type="EC" id="3.1.1.5"/>
    </reaction>
</comment>
<evidence type="ECO:0000256" key="9">
    <source>
        <dbReference type="ARBA" id="ARBA00038848"/>
    </source>
</evidence>
<dbReference type="InterPro" id="IPR051532">
    <property type="entry name" value="Ester_Hydrolysis_Enzymes"/>
</dbReference>
<comment type="subunit">
    <text evidence="19">Monomer or homotetramer.</text>
</comment>
<dbReference type="InterPro" id="IPR036514">
    <property type="entry name" value="SGNH_hydro_sf"/>
</dbReference>
<dbReference type="PANTHER" id="PTHR30383:SF24">
    <property type="entry name" value="THIOESTERASE 1_PROTEASE 1_LYSOPHOSPHOLIPASE L1"/>
    <property type="match status" value="1"/>
</dbReference>
<dbReference type="InterPro" id="IPR008265">
    <property type="entry name" value="Lipase_GDSL_AS"/>
</dbReference>
<evidence type="ECO:0000256" key="2">
    <source>
        <dbReference type="ARBA" id="ARBA00008668"/>
    </source>
</evidence>
<evidence type="ECO:0000256" key="13">
    <source>
        <dbReference type="ARBA" id="ARBA00050473"/>
    </source>
</evidence>
<evidence type="ECO:0000256" key="4">
    <source>
        <dbReference type="ARBA" id="ARBA00013274"/>
    </source>
</evidence>
<evidence type="ECO:0000256" key="29">
    <source>
        <dbReference type="ARBA" id="ARBA00082145"/>
    </source>
</evidence>
<organism evidence="31 32">
    <name type="scientific">Providencia stuartii ATCC 25827</name>
    <dbReference type="NCBI Taxonomy" id="471874"/>
    <lineage>
        <taxon>Bacteria</taxon>
        <taxon>Pseudomonadati</taxon>
        <taxon>Pseudomonadota</taxon>
        <taxon>Gammaproteobacteria</taxon>
        <taxon>Enterobacterales</taxon>
        <taxon>Morganellaceae</taxon>
        <taxon>Providencia</taxon>
    </lineage>
</organism>
<dbReference type="EC" id="3.1.2.2" evidence="9"/>
<evidence type="ECO:0000256" key="21">
    <source>
        <dbReference type="ARBA" id="ARBA00076150"/>
    </source>
</evidence>
<evidence type="ECO:0000256" key="27">
    <source>
        <dbReference type="ARBA" id="ARBA00080218"/>
    </source>
</evidence>
<comment type="catalytic activity">
    <reaction evidence="15">
        <text>(9Z)-octadecenoyl-[ACP] + H2O = (9Z)-octadecenoate + holo-[ACP] + H(+)</text>
        <dbReference type="Rhea" id="RHEA:15057"/>
        <dbReference type="Rhea" id="RHEA-COMP:9685"/>
        <dbReference type="Rhea" id="RHEA-COMP:9924"/>
        <dbReference type="ChEBI" id="CHEBI:15377"/>
        <dbReference type="ChEBI" id="CHEBI:15378"/>
        <dbReference type="ChEBI" id="CHEBI:30823"/>
        <dbReference type="ChEBI" id="CHEBI:64479"/>
        <dbReference type="ChEBI" id="CHEBI:78783"/>
        <dbReference type="EC" id="3.1.2.14"/>
    </reaction>
    <physiologicalReaction direction="left-to-right" evidence="15">
        <dbReference type="Rhea" id="RHEA:15058"/>
    </physiologicalReaction>
</comment>
<evidence type="ECO:0000256" key="6">
    <source>
        <dbReference type="ARBA" id="ARBA00022729"/>
    </source>
</evidence>
<comment type="catalytic activity">
    <reaction evidence="16">
        <text>a hexanoate ester + H2O = an aliphatic alcohol + hexanoate + H(+)</text>
        <dbReference type="Rhea" id="RHEA:47352"/>
        <dbReference type="ChEBI" id="CHEBI:2571"/>
        <dbReference type="ChEBI" id="CHEBI:15377"/>
        <dbReference type="ChEBI" id="CHEBI:15378"/>
        <dbReference type="ChEBI" id="CHEBI:17120"/>
        <dbReference type="ChEBI" id="CHEBI:87656"/>
    </reaction>
</comment>
<evidence type="ECO:0000256" key="10">
    <source>
        <dbReference type="ARBA" id="ARBA00047734"/>
    </source>
</evidence>
<dbReference type="GO" id="GO:0016297">
    <property type="term" value="F:fatty acyl-[ACP] hydrolase activity"/>
    <property type="evidence" value="ECO:0007669"/>
    <property type="project" value="UniProtKB-EC"/>
</dbReference>
<dbReference type="AlphaFoldDB" id="A0AA87CRY2"/>
<evidence type="ECO:0000256" key="14">
    <source>
        <dbReference type="ARBA" id="ARBA00052268"/>
    </source>
</evidence>
<dbReference type="Proteomes" id="UP000004506">
    <property type="component" value="Unassembled WGS sequence"/>
</dbReference>
<evidence type="ECO:0000256" key="16">
    <source>
        <dbReference type="ARBA" id="ARBA00052918"/>
    </source>
</evidence>
<evidence type="ECO:0000256" key="17">
    <source>
        <dbReference type="ARBA" id="ARBA00052958"/>
    </source>
</evidence>
<sequence length="223" mass="24878">MFPLTNTFNEMMNFKNIFRRHLLVFLLLFVASGQALAATKLLILGDSLSAGYRLPAEQAWASLLAERWQKSSPPVIVINGSISGNTSAQGLERLPALLEQHKPDWVLIELGANDGLQGLSVKQMENTLQQIIEQITQSGAKPLLMQIRIPPNYGKRYTSSFENVYPALAQQNAVPLLPFYMETIITKPEWIQQDGIHPTVEAQPSIADFMEKQLLPYLTSSAN</sequence>
<accession>A0AA87CRY2</accession>
<dbReference type="Pfam" id="PF13472">
    <property type="entry name" value="Lipase_GDSL_2"/>
    <property type="match status" value="1"/>
</dbReference>
<reference evidence="31 32" key="3">
    <citation type="submission" date="2008-05" db="EMBL/GenBank/DDBJ databases">
        <authorList>
            <person name="Fulton L."/>
            <person name="Clifton S."/>
            <person name="Fulton B."/>
            <person name="Xu J."/>
            <person name="Minx P."/>
            <person name="Pepin K.H."/>
            <person name="Johnson M."/>
            <person name="Thiruvilangam P."/>
            <person name="Bhonagiri V."/>
            <person name="Nash W.E."/>
            <person name="Mardis E.R."/>
            <person name="Wilson R.K."/>
        </authorList>
    </citation>
    <scope>NUCLEOTIDE SEQUENCE [LARGE SCALE GENOMIC DNA]</scope>
    <source>
        <strain evidence="31 32">ATCC 25827</strain>
    </source>
</reference>
<dbReference type="EC" id="3.1.1.5" evidence="4"/>
<evidence type="ECO:0000256" key="18">
    <source>
        <dbReference type="ARBA" id="ARBA00052976"/>
    </source>
</evidence>
<name>A0AA87CRY2_PROST</name>
<dbReference type="Gene3D" id="3.40.50.1110">
    <property type="entry name" value="SGNH hydrolase"/>
    <property type="match status" value="1"/>
</dbReference>
<dbReference type="PROSITE" id="PS01098">
    <property type="entry name" value="LIPASE_GDSL_SER"/>
    <property type="match status" value="1"/>
</dbReference>
<evidence type="ECO:0000256" key="19">
    <source>
        <dbReference type="ARBA" id="ARBA00065151"/>
    </source>
</evidence>
<dbReference type="EC" id="3.1.1.2" evidence="5"/>
<evidence type="ECO:0000259" key="30">
    <source>
        <dbReference type="Pfam" id="PF13472"/>
    </source>
</evidence>
<comment type="catalytic activity">
    <reaction evidence="12">
        <text>(9Z)-hexadecenoyl-CoA + H2O = (9Z)-hexadecenoate + CoA + H(+)</text>
        <dbReference type="Rhea" id="RHEA:40131"/>
        <dbReference type="ChEBI" id="CHEBI:15377"/>
        <dbReference type="ChEBI" id="CHEBI:15378"/>
        <dbReference type="ChEBI" id="CHEBI:32372"/>
        <dbReference type="ChEBI" id="CHEBI:57287"/>
        <dbReference type="ChEBI" id="CHEBI:61540"/>
    </reaction>
    <physiologicalReaction direction="left-to-right" evidence="12">
        <dbReference type="Rhea" id="RHEA:40132"/>
    </physiologicalReaction>
</comment>
<evidence type="ECO:0000256" key="15">
    <source>
        <dbReference type="ARBA" id="ARBA00052435"/>
    </source>
</evidence>
<dbReference type="GO" id="GO:0004622">
    <property type="term" value="F:phosphatidylcholine lysophospholipase activity"/>
    <property type="evidence" value="ECO:0007669"/>
    <property type="project" value="UniProtKB-EC"/>
</dbReference>
<protein>
    <recommendedName>
        <fullName evidence="20">Thioesterase 1/protease 1/lysophospholipase L1</fullName>
        <ecNumber evidence="5">3.1.1.2</ecNumber>
        <ecNumber evidence="4">3.1.1.5</ecNumber>
        <ecNumber evidence="3">3.1.2.14</ecNumber>
        <ecNumber evidence="9">3.1.2.2</ecNumber>
    </recommendedName>
    <alternativeName>
        <fullName evidence="27">Acyl-CoA thioesterase 1</fullName>
    </alternativeName>
    <alternativeName>
        <fullName evidence="28">Acyl-CoA thioesterase I</fullName>
    </alternativeName>
    <alternativeName>
        <fullName evidence="26">Arylesterase</fullName>
    </alternativeName>
    <alternativeName>
        <fullName evidence="21">Lysophospholipase L1</fullName>
    </alternativeName>
    <alternativeName>
        <fullName evidence="29">Oleoyl-[acyl-carrier-protein] hydrolase</fullName>
    </alternativeName>
    <alternativeName>
        <fullName evidence="25">Phospholipid degradation C</fullName>
    </alternativeName>
    <alternativeName>
        <fullName evidence="23">Protease 1</fullName>
    </alternativeName>
    <alternativeName>
        <fullName evidence="24">Protease I</fullName>
    </alternativeName>
    <alternativeName>
        <fullName evidence="22">Thioesterase I/protease I</fullName>
    </alternativeName>
</protein>
<evidence type="ECO:0000256" key="5">
    <source>
        <dbReference type="ARBA" id="ARBA00013277"/>
    </source>
</evidence>
<comment type="catalytic activity">
    <reaction evidence="1">
        <text>a phenyl acetate + H2O = a phenol + acetate + H(+)</text>
        <dbReference type="Rhea" id="RHEA:17309"/>
        <dbReference type="ChEBI" id="CHEBI:15377"/>
        <dbReference type="ChEBI" id="CHEBI:15378"/>
        <dbReference type="ChEBI" id="CHEBI:30089"/>
        <dbReference type="ChEBI" id="CHEBI:33853"/>
        <dbReference type="ChEBI" id="CHEBI:140310"/>
        <dbReference type="EC" id="3.1.1.2"/>
    </reaction>
</comment>
<evidence type="ECO:0000256" key="20">
    <source>
        <dbReference type="ARBA" id="ARBA00074468"/>
    </source>
</evidence>
<dbReference type="FunFam" id="3.40.50.1110:FF:000001">
    <property type="entry name" value="Multifunctional acyl-CoA thioesterase I"/>
    <property type="match status" value="1"/>
</dbReference>
<comment type="similarity">
    <text evidence="2">Belongs to the 'GDSL' lipolytic enzyme family.</text>
</comment>
<evidence type="ECO:0000256" key="7">
    <source>
        <dbReference type="ARBA" id="ARBA00022801"/>
    </source>
</evidence>
<comment type="catalytic activity">
    <reaction evidence="18">
        <text>a fatty acyl-CoA + H2O = a fatty acid + CoA + H(+)</text>
        <dbReference type="Rhea" id="RHEA:16781"/>
        <dbReference type="ChEBI" id="CHEBI:15377"/>
        <dbReference type="ChEBI" id="CHEBI:15378"/>
        <dbReference type="ChEBI" id="CHEBI:28868"/>
        <dbReference type="ChEBI" id="CHEBI:57287"/>
        <dbReference type="ChEBI" id="CHEBI:77636"/>
    </reaction>
    <physiologicalReaction direction="left-to-right" evidence="18">
        <dbReference type="Rhea" id="RHEA:16782"/>
    </physiologicalReaction>
</comment>
<evidence type="ECO:0000313" key="32">
    <source>
        <dbReference type="Proteomes" id="UP000004506"/>
    </source>
</evidence>
<evidence type="ECO:0000256" key="26">
    <source>
        <dbReference type="ARBA" id="ARBA00079606"/>
    </source>
</evidence>
<reference evidence="32" key="1">
    <citation type="submission" date="2008-04" db="EMBL/GenBank/DDBJ databases">
        <title>Draft genome sequence of Providencia stuartii (ATCC 25827).</title>
        <authorList>
            <person name="Sudarsanam P."/>
            <person name="Ley R."/>
            <person name="Guruge J."/>
            <person name="Turnbaugh P.J."/>
            <person name="Mahowald M."/>
            <person name="Liep D."/>
            <person name="Gordon J."/>
        </authorList>
    </citation>
    <scope>NUCLEOTIDE SEQUENCE [LARGE SCALE GENOMIC DNA]</scope>
    <source>
        <strain evidence="32">ATCC 25827</strain>
    </source>
</reference>
<evidence type="ECO:0000256" key="11">
    <source>
        <dbReference type="ARBA" id="ARBA00049531"/>
    </source>
</evidence>
<comment type="catalytic activity">
    <reaction evidence="14">
        <text>an octanoate ester + H2O = an aliphatic alcohol + octanoate + H(+)</text>
        <dbReference type="Rhea" id="RHEA:47356"/>
        <dbReference type="ChEBI" id="CHEBI:2571"/>
        <dbReference type="ChEBI" id="CHEBI:15377"/>
        <dbReference type="ChEBI" id="CHEBI:15378"/>
        <dbReference type="ChEBI" id="CHEBI:25646"/>
        <dbReference type="ChEBI" id="CHEBI:87657"/>
    </reaction>
</comment>
<comment type="catalytic activity">
    <reaction evidence="17">
        <text>(11Z)-octadecenoyl-CoA + H2O = (11Z)-octadecenoate + CoA + H(+)</text>
        <dbReference type="Rhea" id="RHEA:65240"/>
        <dbReference type="ChEBI" id="CHEBI:15377"/>
        <dbReference type="ChEBI" id="CHEBI:15378"/>
        <dbReference type="ChEBI" id="CHEBI:30827"/>
        <dbReference type="ChEBI" id="CHEBI:57287"/>
        <dbReference type="ChEBI" id="CHEBI:75121"/>
    </reaction>
    <physiologicalReaction direction="left-to-right" evidence="17">
        <dbReference type="Rhea" id="RHEA:65241"/>
    </physiologicalReaction>
</comment>
<comment type="catalytic activity">
    <reaction evidence="8">
        <text>(5Z,8Z,11Z,14Z)-eicosatetraenoyl-CoA + H2O = (5Z,8Z,11Z,14Z)-eicosatetraenoate + CoA + H(+)</text>
        <dbReference type="Rhea" id="RHEA:40151"/>
        <dbReference type="ChEBI" id="CHEBI:15377"/>
        <dbReference type="ChEBI" id="CHEBI:15378"/>
        <dbReference type="ChEBI" id="CHEBI:32395"/>
        <dbReference type="ChEBI" id="CHEBI:57287"/>
        <dbReference type="ChEBI" id="CHEBI:57368"/>
    </reaction>
    <physiologicalReaction direction="left-to-right" evidence="8">
        <dbReference type="Rhea" id="RHEA:40152"/>
    </physiologicalReaction>
</comment>
<dbReference type="SUPFAM" id="SSF52266">
    <property type="entry name" value="SGNH hydrolase"/>
    <property type="match status" value="1"/>
</dbReference>
<gene>
    <name evidence="31" type="ORF">PROSTU_03568</name>
</gene>
<evidence type="ECO:0000256" key="1">
    <source>
        <dbReference type="ARBA" id="ARBA00000368"/>
    </source>
</evidence>
<reference evidence="32" key="2">
    <citation type="submission" date="2008-04" db="EMBL/GenBank/DDBJ databases">
        <title>Draft genome sequence of Providencia stuartii(ATCC 25827).</title>
        <authorList>
            <person name="Sudarsanam P."/>
            <person name="Ley R."/>
            <person name="Guruge J."/>
            <person name="Turnbaugh P.J."/>
            <person name="Mahowald M."/>
            <person name="Liep D."/>
            <person name="Gordon J."/>
        </authorList>
    </citation>
    <scope>NUCLEOTIDE SEQUENCE [LARGE SCALE GENOMIC DNA]</scope>
    <source>
        <strain evidence="32">ATCC 25827</strain>
    </source>
</reference>
<evidence type="ECO:0000256" key="3">
    <source>
        <dbReference type="ARBA" id="ARBA00012480"/>
    </source>
</evidence>
<dbReference type="NCBIfam" id="NF007819">
    <property type="entry name" value="PRK10528.1"/>
    <property type="match status" value="1"/>
</dbReference>
<keyword evidence="7" id="KW-0378">Hydrolase</keyword>
<keyword evidence="6" id="KW-0732">Signal</keyword>
<evidence type="ECO:0000256" key="8">
    <source>
        <dbReference type="ARBA" id="ARBA00035852"/>
    </source>
</evidence>
<evidence type="ECO:0000313" key="31">
    <source>
        <dbReference type="EMBL" id="EDU60361.1"/>
    </source>
</evidence>
<evidence type="ECO:0000256" key="28">
    <source>
        <dbReference type="ARBA" id="ARBA00080229"/>
    </source>
</evidence>
<dbReference type="EC" id="3.1.2.14" evidence="3"/>
<dbReference type="GO" id="GO:0006629">
    <property type="term" value="P:lipid metabolic process"/>
    <property type="evidence" value="ECO:0007669"/>
    <property type="project" value="InterPro"/>
</dbReference>
<dbReference type="InterPro" id="IPR013830">
    <property type="entry name" value="SGNH_hydro"/>
</dbReference>
<evidence type="ECO:0000256" key="25">
    <source>
        <dbReference type="ARBA" id="ARBA00079125"/>
    </source>
</evidence>
<evidence type="ECO:0000256" key="22">
    <source>
        <dbReference type="ARBA" id="ARBA00078117"/>
    </source>
</evidence>
<comment type="caution">
    <text evidence="31">The sequence shown here is derived from an EMBL/GenBank/DDBJ whole genome shotgun (WGS) entry which is preliminary data.</text>
</comment>
<dbReference type="PANTHER" id="PTHR30383">
    <property type="entry name" value="THIOESTERASE 1/PROTEASE 1/LYSOPHOSPHOLIPASE L1"/>
    <property type="match status" value="1"/>
</dbReference>
<proteinExistence type="inferred from homology"/>
<evidence type="ECO:0000256" key="23">
    <source>
        <dbReference type="ARBA" id="ARBA00078270"/>
    </source>
</evidence>
<dbReference type="GO" id="GO:0004064">
    <property type="term" value="F:arylesterase activity"/>
    <property type="evidence" value="ECO:0007669"/>
    <property type="project" value="UniProtKB-EC"/>
</dbReference>
<comment type="catalytic activity">
    <reaction evidence="13">
        <text>a butanoate ester + H2O = an aliphatic alcohol + butanoate + H(+)</text>
        <dbReference type="Rhea" id="RHEA:47348"/>
        <dbReference type="ChEBI" id="CHEBI:2571"/>
        <dbReference type="ChEBI" id="CHEBI:15377"/>
        <dbReference type="ChEBI" id="CHEBI:15378"/>
        <dbReference type="ChEBI" id="CHEBI:17968"/>
        <dbReference type="ChEBI" id="CHEBI:50477"/>
    </reaction>
</comment>
<dbReference type="EMBL" id="ABJD02000101">
    <property type="protein sequence ID" value="EDU60361.1"/>
    <property type="molecule type" value="Genomic_DNA"/>
</dbReference>